<dbReference type="AlphaFoldDB" id="X1AGY3"/>
<reference evidence="1" key="1">
    <citation type="journal article" date="2014" name="Front. Microbiol.">
        <title>High frequency of phylogenetically diverse reductive dehalogenase-homologous genes in deep subseafloor sedimentary metagenomes.</title>
        <authorList>
            <person name="Kawai M."/>
            <person name="Futagami T."/>
            <person name="Toyoda A."/>
            <person name="Takaki Y."/>
            <person name="Nishi S."/>
            <person name="Hori S."/>
            <person name="Arai W."/>
            <person name="Tsubouchi T."/>
            <person name="Morono Y."/>
            <person name="Uchiyama I."/>
            <person name="Ito T."/>
            <person name="Fujiyama A."/>
            <person name="Inagaki F."/>
            <person name="Takami H."/>
        </authorList>
    </citation>
    <scope>NUCLEOTIDE SEQUENCE</scope>
    <source>
        <strain evidence="1">Expedition CK06-06</strain>
    </source>
</reference>
<proteinExistence type="predicted"/>
<accession>X1AGY3</accession>
<organism evidence="1">
    <name type="scientific">marine sediment metagenome</name>
    <dbReference type="NCBI Taxonomy" id="412755"/>
    <lineage>
        <taxon>unclassified sequences</taxon>
        <taxon>metagenomes</taxon>
        <taxon>ecological metagenomes</taxon>
    </lineage>
</organism>
<evidence type="ECO:0000313" key="1">
    <source>
        <dbReference type="EMBL" id="GAG81239.1"/>
    </source>
</evidence>
<dbReference type="EMBL" id="BART01009806">
    <property type="protein sequence ID" value="GAG81239.1"/>
    <property type="molecule type" value="Genomic_DNA"/>
</dbReference>
<comment type="caution">
    <text evidence="1">The sequence shown here is derived from an EMBL/GenBank/DDBJ whole genome shotgun (WGS) entry which is preliminary data.</text>
</comment>
<name>X1AGY3_9ZZZZ</name>
<gene>
    <name evidence="1" type="ORF">S01H4_21617</name>
</gene>
<protein>
    <submittedName>
        <fullName evidence="1">Uncharacterized protein</fullName>
    </submittedName>
</protein>
<sequence>MKISDLDENAKKNVENLLDLKSNELGFDSYEPTSSGGSYKALKDMIGICFNCKSFSYCKTEFQNVFAKCTYYEIRLSGQNRIVECNNHTPRGVLPLNDMQEIAILIDVNKPVTRGFISKDPKFMKKKNTK</sequence>